<evidence type="ECO:0000313" key="3">
    <source>
        <dbReference type="Proteomes" id="UP000095042"/>
    </source>
</evidence>
<comment type="caution">
    <text evidence="2">The sequence shown here is derived from an EMBL/GenBank/DDBJ whole genome shotgun (WGS) entry which is preliminary data.</text>
</comment>
<feature type="region of interest" description="Disordered" evidence="1">
    <location>
        <begin position="64"/>
        <end position="86"/>
    </location>
</feature>
<organism evidence="2 3">
    <name type="scientific">Methyloceanibacter marginalis</name>
    <dbReference type="NCBI Taxonomy" id="1774971"/>
    <lineage>
        <taxon>Bacteria</taxon>
        <taxon>Pseudomonadati</taxon>
        <taxon>Pseudomonadota</taxon>
        <taxon>Alphaproteobacteria</taxon>
        <taxon>Hyphomicrobiales</taxon>
        <taxon>Hyphomicrobiaceae</taxon>
        <taxon>Methyloceanibacter</taxon>
    </lineage>
</organism>
<sequence length="86" mass="8590">MRVGVVAGSPGAYKVRPYAELNSLDAVSVLFFDAPALTRADPPEASDGIGALSAAPVAAQKTATASAGLPMAVVPPPTGEQAQAER</sequence>
<keyword evidence="3" id="KW-1185">Reference proteome</keyword>
<name>A0A1E3VRT2_9HYPH</name>
<protein>
    <submittedName>
        <fullName evidence="2">Uncharacterized protein</fullName>
    </submittedName>
</protein>
<reference evidence="2 3" key="1">
    <citation type="journal article" date="2016" name="Environ. Microbiol.">
        <title>New Methyloceanibacter diversity from North Sea sediments includes methanotroph containing solely the soluble methane monooxygenase.</title>
        <authorList>
            <person name="Vekeman B."/>
            <person name="Kerckhof F.M."/>
            <person name="Cremers G."/>
            <person name="de Vos P."/>
            <person name="Vandamme P."/>
            <person name="Boon N."/>
            <person name="Op den Camp H.J."/>
            <person name="Heylen K."/>
        </authorList>
    </citation>
    <scope>NUCLEOTIDE SEQUENCE [LARGE SCALE GENOMIC DNA]</scope>
    <source>
        <strain evidence="2 3">R-67177</strain>
    </source>
</reference>
<evidence type="ECO:0000313" key="2">
    <source>
        <dbReference type="EMBL" id="ODR96240.1"/>
    </source>
</evidence>
<dbReference type="EMBL" id="LPWD01000458">
    <property type="protein sequence ID" value="ODR96240.1"/>
    <property type="molecule type" value="Genomic_DNA"/>
</dbReference>
<accession>A0A1E3VRT2</accession>
<dbReference type="Proteomes" id="UP000095042">
    <property type="component" value="Unassembled WGS sequence"/>
</dbReference>
<gene>
    <name evidence="2" type="ORF">AUC71_04585</name>
</gene>
<dbReference type="AlphaFoldDB" id="A0A1E3VRT2"/>
<evidence type="ECO:0000256" key="1">
    <source>
        <dbReference type="SAM" id="MobiDB-lite"/>
    </source>
</evidence>
<proteinExistence type="predicted"/>